<keyword evidence="3 6" id="KW-0479">Metal-binding</keyword>
<dbReference type="SMART" id="SM00729">
    <property type="entry name" value="Elp3"/>
    <property type="match status" value="1"/>
</dbReference>
<dbReference type="EC" id="1.21.98.1" evidence="6"/>
<proteinExistence type="inferred from homology"/>
<dbReference type="NCBIfam" id="TIGR00423">
    <property type="entry name" value="CofH family radical SAM protein"/>
    <property type="match status" value="1"/>
</dbReference>
<feature type="binding site" evidence="8">
    <location>
        <position position="145"/>
    </location>
    <ligand>
        <name>(3R)-3-methyl-D-ornithine</name>
        <dbReference type="ChEBI" id="CHEBI:64642"/>
    </ligand>
</feature>
<evidence type="ECO:0000256" key="1">
    <source>
        <dbReference type="ARBA" id="ARBA00022485"/>
    </source>
</evidence>
<dbReference type="SFLD" id="SFLDG01064">
    <property type="entry name" value="F420__menaquinone_cofactor_bio"/>
    <property type="match status" value="2"/>
</dbReference>
<protein>
    <recommendedName>
        <fullName evidence="6">Cyclic dehypoxanthine futalosine synthase</fullName>
        <shortName evidence="6">Cyclic DHFL synthase</shortName>
        <ecNumber evidence="6">1.21.98.1</ecNumber>
    </recommendedName>
    <alternativeName>
        <fullName evidence="6">Dehypoxanthine futalosine cyclase</fullName>
        <shortName evidence="6">DHFL cyclase</shortName>
    </alternativeName>
    <alternativeName>
        <fullName evidence="6">Menaquinone biosynthetic enzyme MqnC</fullName>
    </alternativeName>
</protein>
<dbReference type="PROSITE" id="PS51918">
    <property type="entry name" value="RADICAL_SAM"/>
    <property type="match status" value="1"/>
</dbReference>
<keyword evidence="5 6" id="KW-0411">Iron-sulfur</keyword>
<dbReference type="InterPro" id="IPR007197">
    <property type="entry name" value="rSAM"/>
</dbReference>
<evidence type="ECO:0000313" key="11">
    <source>
        <dbReference type="Proteomes" id="UP000606463"/>
    </source>
</evidence>
<dbReference type="GO" id="GO:0009234">
    <property type="term" value="P:menaquinone biosynthetic process"/>
    <property type="evidence" value="ECO:0007669"/>
    <property type="project" value="UniProtKB-UniRule"/>
</dbReference>
<reference evidence="10" key="1">
    <citation type="journal article" date="2020" name="ISME J.">
        <title>Gammaproteobacteria mediating utilization of methyl-, sulfur- and petroleum organic compounds in deep ocean hydrothermal plumes.</title>
        <authorList>
            <person name="Zhou Z."/>
            <person name="Liu Y."/>
            <person name="Pan J."/>
            <person name="Cron B.R."/>
            <person name="Toner B.M."/>
            <person name="Anantharaman K."/>
            <person name="Breier J.A."/>
            <person name="Dick G.J."/>
            <person name="Li M."/>
        </authorList>
    </citation>
    <scope>NUCLEOTIDE SEQUENCE</scope>
    <source>
        <strain evidence="10">SZUA-1501</strain>
    </source>
</reference>
<dbReference type="Pfam" id="PF04055">
    <property type="entry name" value="Radical_SAM"/>
    <property type="match status" value="1"/>
</dbReference>
<dbReference type="SFLD" id="SFLDS00029">
    <property type="entry name" value="Radical_SAM"/>
    <property type="match status" value="2"/>
</dbReference>
<dbReference type="GO" id="GO:0046992">
    <property type="term" value="F:oxidoreductase activity, acting on X-H and Y-H to form an X-Y bond"/>
    <property type="evidence" value="ECO:0007669"/>
    <property type="project" value="UniProtKB-UniRule"/>
</dbReference>
<evidence type="ECO:0000313" key="10">
    <source>
        <dbReference type="EMBL" id="HIP98720.1"/>
    </source>
</evidence>
<evidence type="ECO:0000256" key="6">
    <source>
        <dbReference type="HAMAP-Rule" id="MF_00992"/>
    </source>
</evidence>
<dbReference type="InterPro" id="IPR034405">
    <property type="entry name" value="F420"/>
</dbReference>
<evidence type="ECO:0000256" key="8">
    <source>
        <dbReference type="PIRSR" id="PIRSR004762-2"/>
    </source>
</evidence>
<feature type="binding site" evidence="8">
    <location>
        <position position="74"/>
    </location>
    <ligand>
        <name>S-adenosyl-L-methionine</name>
        <dbReference type="ChEBI" id="CHEBI:59789"/>
    </ligand>
</feature>
<dbReference type="Proteomes" id="UP000606463">
    <property type="component" value="Unassembled WGS sequence"/>
</dbReference>
<dbReference type="InterPro" id="IPR020050">
    <property type="entry name" value="FO_synthase_su2"/>
</dbReference>
<comment type="caution">
    <text evidence="10">The sequence shown here is derived from an EMBL/GenBank/DDBJ whole genome shotgun (WGS) entry which is preliminary data.</text>
</comment>
<feature type="binding site" evidence="6 7">
    <location>
        <position position="72"/>
    </location>
    <ligand>
        <name>[4Fe-4S] cluster</name>
        <dbReference type="ChEBI" id="CHEBI:49883"/>
        <note>4Fe-4S-S-AdoMet</note>
    </ligand>
</feature>
<comment type="cofactor">
    <cofactor evidence="6 7">
        <name>[4Fe-4S] cluster</name>
        <dbReference type="ChEBI" id="CHEBI:49883"/>
    </cofactor>
    <text evidence="6 7">Binds 1 [4Fe-4S] cluster. The cluster is coordinated with 3 cysteines and an exchangeable S-adenosyl-L-methionine.</text>
</comment>
<keyword evidence="6" id="KW-0560">Oxidoreductase</keyword>
<dbReference type="PANTHER" id="PTHR43076">
    <property type="entry name" value="FO SYNTHASE (COFH)"/>
    <property type="match status" value="1"/>
</dbReference>
<dbReference type="PANTHER" id="PTHR43076:SF1">
    <property type="entry name" value="LIPOYL SYNTHASE 2"/>
    <property type="match status" value="1"/>
</dbReference>
<keyword evidence="6" id="KW-0474">Menaquinone biosynthesis</keyword>
<keyword evidence="1 6" id="KW-0004">4Fe-4S</keyword>
<dbReference type="Pfam" id="PF19288">
    <property type="entry name" value="CofH_C"/>
    <property type="match status" value="1"/>
</dbReference>
<gene>
    <name evidence="6 10" type="primary">mqnC</name>
    <name evidence="10" type="ORF">EYH37_05105</name>
</gene>
<feature type="binding site" evidence="6 7">
    <location>
        <position position="68"/>
    </location>
    <ligand>
        <name>[4Fe-4S] cluster</name>
        <dbReference type="ChEBI" id="CHEBI:49883"/>
        <note>4Fe-4S-S-AdoMet</note>
    </ligand>
</feature>
<dbReference type="AlphaFoldDB" id="A0A9D0YR77"/>
<evidence type="ECO:0000256" key="3">
    <source>
        <dbReference type="ARBA" id="ARBA00022723"/>
    </source>
</evidence>
<dbReference type="InterPro" id="IPR058240">
    <property type="entry name" value="rSAM_sf"/>
</dbReference>
<keyword evidence="4 6" id="KW-0408">Iron</keyword>
<dbReference type="InterPro" id="IPR022431">
    <property type="entry name" value="Cyclic_DHFL_synthase_mqnC"/>
</dbReference>
<dbReference type="GO" id="GO:0016765">
    <property type="term" value="F:transferase activity, transferring alkyl or aryl (other than methyl) groups"/>
    <property type="evidence" value="ECO:0007669"/>
    <property type="project" value="InterPro"/>
</dbReference>
<feature type="binding site" evidence="8">
    <location>
        <position position="181"/>
    </location>
    <ligand>
        <name>S-adenosyl-L-methionine</name>
        <dbReference type="ChEBI" id="CHEBI:59789"/>
    </ligand>
</feature>
<dbReference type="InterPro" id="IPR045567">
    <property type="entry name" value="CofH/MnqC-like_C"/>
</dbReference>
<comment type="function">
    <text evidence="6">Radical SAM enzyme that catalyzes the cyclization of dehypoxanthine futalosine (DHFL) into cyclic dehypoxanthine futalosine (CDHFL), a step in the biosynthesis of menaquinone (MK, vitamin K2).</text>
</comment>
<feature type="binding site" evidence="6 7">
    <location>
        <position position="75"/>
    </location>
    <ligand>
        <name>[4Fe-4S] cluster</name>
        <dbReference type="ChEBI" id="CHEBI:49883"/>
        <note>4Fe-4S-S-AdoMet</note>
    </ligand>
</feature>
<dbReference type="SFLD" id="SFLDF00342">
    <property type="entry name" value="cyclic_dehypoxanthine_futalosi"/>
    <property type="match status" value="1"/>
</dbReference>
<evidence type="ECO:0000256" key="5">
    <source>
        <dbReference type="ARBA" id="ARBA00023014"/>
    </source>
</evidence>
<evidence type="ECO:0000256" key="4">
    <source>
        <dbReference type="ARBA" id="ARBA00023004"/>
    </source>
</evidence>
<dbReference type="SFLD" id="SFLDG01389">
    <property type="entry name" value="menaquinone_synthsis_involved"/>
    <property type="match status" value="2"/>
</dbReference>
<evidence type="ECO:0000256" key="7">
    <source>
        <dbReference type="PIRSR" id="PIRSR004762-1"/>
    </source>
</evidence>
<dbReference type="SUPFAM" id="SSF102114">
    <property type="entry name" value="Radical SAM enzymes"/>
    <property type="match status" value="1"/>
</dbReference>
<feature type="domain" description="Radical SAM core" evidence="9">
    <location>
        <begin position="54"/>
        <end position="288"/>
    </location>
</feature>
<organism evidence="10 11">
    <name type="scientific">Aquifex aeolicus</name>
    <dbReference type="NCBI Taxonomy" id="63363"/>
    <lineage>
        <taxon>Bacteria</taxon>
        <taxon>Pseudomonadati</taxon>
        <taxon>Aquificota</taxon>
        <taxon>Aquificia</taxon>
        <taxon>Aquificales</taxon>
        <taxon>Aquificaceae</taxon>
        <taxon>Aquifex</taxon>
    </lineage>
</organism>
<comment type="similarity">
    <text evidence="6">Belongs to the radical SAM superfamily. MqnC family.</text>
</comment>
<evidence type="ECO:0000256" key="2">
    <source>
        <dbReference type="ARBA" id="ARBA00022691"/>
    </source>
</evidence>
<dbReference type="GO" id="GO:0051539">
    <property type="term" value="F:4 iron, 4 sulfur cluster binding"/>
    <property type="evidence" value="ECO:0007669"/>
    <property type="project" value="UniProtKB-KW"/>
</dbReference>
<dbReference type="NCBIfam" id="TIGR03699">
    <property type="entry name" value="menaquin_MqnC"/>
    <property type="match status" value="1"/>
</dbReference>
<comment type="catalytic activity">
    <reaction evidence="6">
        <text>dehypoxanthine futalosine + S-adenosyl-L-methionine = cyclic dehypoxanthinylfutalosinate + 5'-deoxyadenosine + L-methionine + H(+)</text>
        <dbReference type="Rhea" id="RHEA:33083"/>
        <dbReference type="ChEBI" id="CHEBI:15378"/>
        <dbReference type="ChEBI" id="CHEBI:17319"/>
        <dbReference type="ChEBI" id="CHEBI:57844"/>
        <dbReference type="ChEBI" id="CHEBI:58864"/>
        <dbReference type="ChEBI" id="CHEBI:59789"/>
        <dbReference type="ChEBI" id="CHEBI:64270"/>
        <dbReference type="EC" id="1.21.98.1"/>
    </reaction>
</comment>
<dbReference type="CDD" id="cd01335">
    <property type="entry name" value="Radical_SAM"/>
    <property type="match status" value="1"/>
</dbReference>
<sequence>MLLQDSLTKITQKVIEGKRLTPEEGFILLKSADLNLLGYMANVVKKRFHPNPIVTFVVDRNVNYTNICITGCKFCAFYIPYRERKKGYILSLEEVLKKVQELVEWGGTTLLMQGGINPDLGLDYFVKLFREIKKRFPQVQIHSLSAPEIVFLAKRENITVEEVLKTLKEAGLDSVPGGGAELLTDRVRNLISPNKCSVDEWFEVHETAHKLGMKTTATMMFGHYERDEDIVSHLLRVRDLQDKTGGFTAFIPWTFVPGNTQMDKVKKAPPTRYLRVLAFSRVFLDNFKNVQSSHVTQTLEVGVIGLHFGANDLGSVMIEESVITSTGYRVKIPKVEEMVKAIKKAGFIPAQRDTYYRIMKVFG</sequence>
<accession>A0A9D0YR77</accession>
<comment type="pathway">
    <text evidence="6">Quinol/quinone metabolism; menaquinone biosynthesis.</text>
</comment>
<evidence type="ECO:0000259" key="9">
    <source>
        <dbReference type="PROSITE" id="PS51918"/>
    </source>
</evidence>
<feature type="binding site" evidence="8">
    <location>
        <position position="293"/>
    </location>
    <ligand>
        <name>(3R)-3-methyl-D-ornithine</name>
        <dbReference type="ChEBI" id="CHEBI:64642"/>
    </ligand>
</feature>
<feature type="binding site" evidence="8">
    <location>
        <position position="315"/>
    </location>
    <ligand>
        <name>(3R)-3-methyl-D-ornithine</name>
        <dbReference type="ChEBI" id="CHEBI:64642"/>
    </ligand>
</feature>
<dbReference type="GO" id="GO:0044689">
    <property type="term" value="F:7,8-didemethyl-8-hydroxy-5-deazariboflavin synthase activity"/>
    <property type="evidence" value="ECO:0007669"/>
    <property type="project" value="TreeGrafter"/>
</dbReference>
<name>A0A9D0YR77_AQUAO</name>
<dbReference type="Gene3D" id="3.20.20.70">
    <property type="entry name" value="Aldolase class I"/>
    <property type="match status" value="1"/>
</dbReference>
<dbReference type="EMBL" id="DQVE01000051">
    <property type="protein sequence ID" value="HIP98720.1"/>
    <property type="molecule type" value="Genomic_DNA"/>
</dbReference>
<dbReference type="SFLD" id="SFLDF00343">
    <property type="entry name" value="aminofutalosine_synthase_(mqnE"/>
    <property type="match status" value="1"/>
</dbReference>
<dbReference type="GO" id="GO:0005506">
    <property type="term" value="F:iron ion binding"/>
    <property type="evidence" value="ECO:0007669"/>
    <property type="project" value="UniProtKB-UniRule"/>
</dbReference>
<dbReference type="InterPro" id="IPR006638">
    <property type="entry name" value="Elp3/MiaA/NifB-like_rSAM"/>
</dbReference>
<dbReference type="InterPro" id="IPR013785">
    <property type="entry name" value="Aldolase_TIM"/>
</dbReference>
<dbReference type="PIRSF" id="PIRSF004762">
    <property type="entry name" value="CHP00423"/>
    <property type="match status" value="1"/>
</dbReference>
<dbReference type="HAMAP" id="MF_00992">
    <property type="entry name" value="MqnC"/>
    <property type="match status" value="1"/>
</dbReference>
<keyword evidence="2 6" id="KW-0949">S-adenosyl-L-methionine</keyword>